<name>A0A367L465_9HYPO</name>
<sequence>MERVLTRHGSGADGDDGRENPKDDGWGERKRTTTTDEGGDDAKTGELTEDLDAPKSKTGASKDVWWETMLWDGWCSGREGDVYLGVANGEEQQA</sequence>
<comment type="caution">
    <text evidence="2">The sequence shown here is derived from an EMBL/GenBank/DDBJ whole genome shotgun (WGS) entry which is preliminary data.</text>
</comment>
<dbReference type="Proteomes" id="UP000253664">
    <property type="component" value="Unassembled WGS sequence"/>
</dbReference>
<reference evidence="2 3" key="1">
    <citation type="journal article" date="2015" name="BMC Genomics">
        <title>Insights from the genome of Ophiocordyceps polyrhachis-furcata to pathogenicity and host specificity in insect fungi.</title>
        <authorList>
            <person name="Wichadakul D."/>
            <person name="Kobmoo N."/>
            <person name="Ingsriswang S."/>
            <person name="Tangphatsornruang S."/>
            <person name="Chantasingh D."/>
            <person name="Luangsa-ard J.J."/>
            <person name="Eurwilaichitr L."/>
        </authorList>
    </citation>
    <scope>NUCLEOTIDE SEQUENCE [LARGE SCALE GENOMIC DNA]</scope>
    <source>
        <strain evidence="2 3">BCC 54312</strain>
    </source>
</reference>
<protein>
    <submittedName>
        <fullName evidence="2">Uncharacterized protein</fullName>
    </submittedName>
</protein>
<organism evidence="2 3">
    <name type="scientific">Ophiocordyceps polyrhachis-furcata BCC 54312</name>
    <dbReference type="NCBI Taxonomy" id="1330021"/>
    <lineage>
        <taxon>Eukaryota</taxon>
        <taxon>Fungi</taxon>
        <taxon>Dikarya</taxon>
        <taxon>Ascomycota</taxon>
        <taxon>Pezizomycotina</taxon>
        <taxon>Sordariomycetes</taxon>
        <taxon>Hypocreomycetidae</taxon>
        <taxon>Hypocreales</taxon>
        <taxon>Ophiocordycipitaceae</taxon>
        <taxon>Ophiocordyceps</taxon>
    </lineage>
</organism>
<feature type="region of interest" description="Disordered" evidence="1">
    <location>
        <begin position="1"/>
        <end position="60"/>
    </location>
</feature>
<proteinExistence type="predicted"/>
<evidence type="ECO:0000313" key="2">
    <source>
        <dbReference type="EMBL" id="RCI09214.1"/>
    </source>
</evidence>
<dbReference type="AlphaFoldDB" id="A0A367L465"/>
<feature type="compositionally biased region" description="Basic and acidic residues" evidence="1">
    <location>
        <begin position="15"/>
        <end position="46"/>
    </location>
</feature>
<gene>
    <name evidence="2" type="ORF">L249_1524</name>
</gene>
<keyword evidence="3" id="KW-1185">Reference proteome</keyword>
<evidence type="ECO:0000256" key="1">
    <source>
        <dbReference type="SAM" id="MobiDB-lite"/>
    </source>
</evidence>
<accession>A0A367L465</accession>
<evidence type="ECO:0000313" key="3">
    <source>
        <dbReference type="Proteomes" id="UP000253664"/>
    </source>
</evidence>
<dbReference type="EMBL" id="LKCN02000016">
    <property type="protein sequence ID" value="RCI09214.1"/>
    <property type="molecule type" value="Genomic_DNA"/>
</dbReference>